<reference evidence="2 3" key="1">
    <citation type="submission" date="2017-06" db="EMBL/GenBank/DDBJ databases">
        <title>Draft genome sequence of a variant of Elsinoe murrayae.</title>
        <authorList>
            <person name="Cheng Q."/>
        </authorList>
    </citation>
    <scope>NUCLEOTIDE SEQUENCE [LARGE SCALE GENOMIC DNA]</scope>
    <source>
        <strain evidence="2 3">CQ-2017a</strain>
    </source>
</reference>
<protein>
    <submittedName>
        <fullName evidence="2">Uncharacterized protein</fullName>
    </submittedName>
</protein>
<dbReference type="EMBL" id="NKHZ01000088">
    <property type="protein sequence ID" value="PNS14200.1"/>
    <property type="molecule type" value="Genomic_DNA"/>
</dbReference>
<dbReference type="InParanoid" id="A0A2K1QH34"/>
<accession>A0A2K1QH34</accession>
<keyword evidence="3" id="KW-1185">Reference proteome</keyword>
<feature type="region of interest" description="Disordered" evidence="1">
    <location>
        <begin position="103"/>
        <end position="132"/>
    </location>
</feature>
<sequence length="132" mass="14481">MLSPRELYRRVKRAISDHGRNHLHGVPVEPYLGTIDDDVPVIIEVTGQAARDLGPEKIFIQMHAHVMPYVLAAEGVSIEGAERLPDGGADADSQPRGFALPAETIHSVRSSTPGTETHRRDVQTGMKIQKEI</sequence>
<proteinExistence type="predicted"/>
<comment type="caution">
    <text evidence="2">The sequence shown here is derived from an EMBL/GenBank/DDBJ whole genome shotgun (WGS) entry which is preliminary data.</text>
</comment>
<feature type="compositionally biased region" description="Basic and acidic residues" evidence="1">
    <location>
        <begin position="116"/>
        <end position="132"/>
    </location>
</feature>
<dbReference type="AlphaFoldDB" id="A0A2K1QH34"/>
<name>A0A2K1QH34_9PEZI</name>
<evidence type="ECO:0000313" key="3">
    <source>
        <dbReference type="Proteomes" id="UP000243797"/>
    </source>
</evidence>
<organism evidence="2 3">
    <name type="scientific">Sphaceloma murrayae</name>
    <dbReference type="NCBI Taxonomy" id="2082308"/>
    <lineage>
        <taxon>Eukaryota</taxon>
        <taxon>Fungi</taxon>
        <taxon>Dikarya</taxon>
        <taxon>Ascomycota</taxon>
        <taxon>Pezizomycotina</taxon>
        <taxon>Dothideomycetes</taxon>
        <taxon>Dothideomycetidae</taxon>
        <taxon>Myriangiales</taxon>
        <taxon>Elsinoaceae</taxon>
        <taxon>Sphaceloma</taxon>
    </lineage>
</organism>
<evidence type="ECO:0000313" key="2">
    <source>
        <dbReference type="EMBL" id="PNS14200.1"/>
    </source>
</evidence>
<dbReference type="Proteomes" id="UP000243797">
    <property type="component" value="Unassembled WGS sequence"/>
</dbReference>
<evidence type="ECO:0000256" key="1">
    <source>
        <dbReference type="SAM" id="MobiDB-lite"/>
    </source>
</evidence>
<gene>
    <name evidence="2" type="ORF">CAC42_6713</name>
</gene>